<evidence type="ECO:0000256" key="2">
    <source>
        <dbReference type="SAM" id="SignalP"/>
    </source>
</evidence>
<evidence type="ECO:0000259" key="4">
    <source>
        <dbReference type="Pfam" id="PF11887"/>
    </source>
</evidence>
<gene>
    <name evidence="5" type="ORF">GCM10022214_00950</name>
</gene>
<dbReference type="InterPro" id="IPR003399">
    <property type="entry name" value="Mce/MlaD"/>
</dbReference>
<feature type="region of interest" description="Disordered" evidence="1">
    <location>
        <begin position="330"/>
        <end position="350"/>
    </location>
</feature>
<organism evidence="5 6">
    <name type="scientific">Actinomadura miaoliensis</name>
    <dbReference type="NCBI Taxonomy" id="430685"/>
    <lineage>
        <taxon>Bacteria</taxon>
        <taxon>Bacillati</taxon>
        <taxon>Actinomycetota</taxon>
        <taxon>Actinomycetes</taxon>
        <taxon>Streptosporangiales</taxon>
        <taxon>Thermomonosporaceae</taxon>
        <taxon>Actinomadura</taxon>
    </lineage>
</organism>
<dbReference type="Pfam" id="PF11887">
    <property type="entry name" value="Mce4_CUP1"/>
    <property type="match status" value="1"/>
</dbReference>
<dbReference type="InterPro" id="IPR024516">
    <property type="entry name" value="Mce_C"/>
</dbReference>
<comment type="caution">
    <text evidence="5">The sequence shown here is derived from an EMBL/GenBank/DDBJ whole genome shotgun (WGS) entry which is preliminary data.</text>
</comment>
<reference evidence="6" key="1">
    <citation type="journal article" date="2019" name="Int. J. Syst. Evol. Microbiol.">
        <title>The Global Catalogue of Microorganisms (GCM) 10K type strain sequencing project: providing services to taxonomists for standard genome sequencing and annotation.</title>
        <authorList>
            <consortium name="The Broad Institute Genomics Platform"/>
            <consortium name="The Broad Institute Genome Sequencing Center for Infectious Disease"/>
            <person name="Wu L."/>
            <person name="Ma J."/>
        </authorList>
    </citation>
    <scope>NUCLEOTIDE SEQUENCE [LARGE SCALE GENOMIC DNA]</scope>
    <source>
        <strain evidence="6">JCM 16702</strain>
    </source>
</reference>
<protein>
    <submittedName>
        <fullName evidence="5">MCE family protein</fullName>
    </submittedName>
</protein>
<evidence type="ECO:0000313" key="5">
    <source>
        <dbReference type="EMBL" id="GAA4054111.1"/>
    </source>
</evidence>
<feature type="domain" description="Mce/MlaD" evidence="3">
    <location>
        <begin position="44"/>
        <end position="119"/>
    </location>
</feature>
<dbReference type="PANTHER" id="PTHR33371">
    <property type="entry name" value="INTERMEMBRANE PHOSPHOLIPID TRANSPORT SYSTEM BINDING PROTEIN MLAD-RELATED"/>
    <property type="match status" value="1"/>
</dbReference>
<evidence type="ECO:0000313" key="6">
    <source>
        <dbReference type="Proteomes" id="UP001500683"/>
    </source>
</evidence>
<dbReference type="EMBL" id="BAAAZG010000001">
    <property type="protein sequence ID" value="GAA4054111.1"/>
    <property type="molecule type" value="Genomic_DNA"/>
</dbReference>
<evidence type="ECO:0000259" key="3">
    <source>
        <dbReference type="Pfam" id="PF02470"/>
    </source>
</evidence>
<evidence type="ECO:0000256" key="1">
    <source>
        <dbReference type="SAM" id="MobiDB-lite"/>
    </source>
</evidence>
<sequence length="350" mass="36812">MPSPSRKKVIAGLRRLRRAAFVVTAGVAAVVLAGTALAAFDDDPGYTVTAYFRKAVGVHEGSDVRVLGLKVGAIRSVRPEPSRVRVDMRLDRTVLVPANAGALVIAPSVVADRYVQLTPVYTGGPRLADGAVIPVERTGTPMEIDQLYATVSKLATDLGPDGLNRDGALSDAIRTGAANLDGNGRAAGRTIEQLGRAAKTLNGSQRDLFATVDNLRRFTGMLRDNDAQVRQAERQLADVTGFLAADRADLAAALRLLAEALGKVKTFVEDNRALLKSNVGKLASITQVLVEQRRSLAEALDVQPLNVQNVLNAYDPQTGSLMGRANLNELSAGGGAGPPLPLPTVDGGGR</sequence>
<dbReference type="Pfam" id="PF02470">
    <property type="entry name" value="MlaD"/>
    <property type="match status" value="1"/>
</dbReference>
<proteinExistence type="predicted"/>
<dbReference type="RefSeq" id="WP_344939125.1">
    <property type="nucleotide sequence ID" value="NZ_BAAAZG010000001.1"/>
</dbReference>
<feature type="domain" description="Mammalian cell entry C-terminal" evidence="4">
    <location>
        <begin position="125"/>
        <end position="301"/>
    </location>
</feature>
<dbReference type="PANTHER" id="PTHR33371:SF4">
    <property type="entry name" value="INTERMEMBRANE PHOSPHOLIPID TRANSPORT SYSTEM BINDING PROTEIN MLAD"/>
    <property type="match status" value="1"/>
</dbReference>
<name>A0ABP7UVS6_9ACTN</name>
<feature type="signal peptide" evidence="2">
    <location>
        <begin position="1"/>
        <end position="38"/>
    </location>
</feature>
<dbReference type="InterPro" id="IPR005693">
    <property type="entry name" value="Mce"/>
</dbReference>
<feature type="chain" id="PRO_5047319406" evidence="2">
    <location>
        <begin position="39"/>
        <end position="350"/>
    </location>
</feature>
<keyword evidence="2" id="KW-0732">Signal</keyword>
<dbReference type="InterPro" id="IPR052336">
    <property type="entry name" value="MlaD_Phospholipid_Transporter"/>
</dbReference>
<accession>A0ABP7UVS6</accession>
<keyword evidence="6" id="KW-1185">Reference proteome</keyword>
<dbReference type="Proteomes" id="UP001500683">
    <property type="component" value="Unassembled WGS sequence"/>
</dbReference>
<dbReference type="NCBIfam" id="TIGR00996">
    <property type="entry name" value="Mtu_fam_mce"/>
    <property type="match status" value="1"/>
</dbReference>